<proteinExistence type="predicted"/>
<keyword evidence="5 7" id="KW-0472">Membrane</keyword>
<feature type="transmembrane region" description="Helical" evidence="7">
    <location>
        <begin position="301"/>
        <end position="320"/>
    </location>
</feature>
<reference evidence="8" key="1">
    <citation type="submission" date="2024-03" db="EMBL/GenBank/DDBJ databases">
        <title>Deinococcus weizhi sp. nov., isolated from human skin.</title>
        <authorList>
            <person name="Wei Z."/>
            <person name="Tian F."/>
            <person name="Yang C."/>
            <person name="Xin L.T."/>
            <person name="Wen Z.J."/>
            <person name="Lan K.C."/>
            <person name="Yu L."/>
            <person name="Zhe W."/>
            <person name="Dan F.D."/>
            <person name="Jun W."/>
            <person name="Rui Z."/>
            <person name="Yong X.J."/>
            <person name="Ting Y."/>
            <person name="Wei X."/>
            <person name="Xu Z.G."/>
            <person name="Xin Z."/>
            <person name="Dong F.G."/>
            <person name="Ni X.M."/>
            <person name="Zheng M.G."/>
            <person name="Chun Y."/>
            <person name="Qian W.X."/>
        </authorList>
    </citation>
    <scope>NUCLEOTIDE SEQUENCE</scope>
    <source>
        <strain evidence="8">VB142</strain>
    </source>
</reference>
<dbReference type="CDD" id="cd06581">
    <property type="entry name" value="TM_PBP1_LivM_like"/>
    <property type="match status" value="1"/>
</dbReference>
<feature type="region of interest" description="Disordered" evidence="6">
    <location>
        <begin position="417"/>
        <end position="477"/>
    </location>
</feature>
<protein>
    <submittedName>
        <fullName evidence="8">Branched-chain amino acid ABC transporter permease</fullName>
    </submittedName>
</protein>
<feature type="transmembrane region" description="Helical" evidence="7">
    <location>
        <begin position="97"/>
        <end position="120"/>
    </location>
</feature>
<sequence>MTTLPTSPAPLRPLDTRPDRTWPLLAYSAVTAALLILMRGAVSDGPMRLLQPLLFGGFLLSLLFAYQWKAAGWAKTAVFALAIVFVLPFMGQTNTSYFDLVIQMLIFGALALGLNIVVGLAGLLDLGYIAFFAVGAYLWGIFGSPQYGEITGNAAFAAGVNPALFWLFIPLAVAAAALVGVLIGLPVLKLKGDYLAIVTLGLGEVIRIFANNLGVTNGPQGIDGIESAPVPWLNGIAASLGFAEDQYRLFFLYILVLVVMGIVILVNYRLDRSKIGRSWIAIREDEVAAQAMGVPLLKTKLLAFATGASFAGAMGVIFAAKQAFIDPKSFDYFQSIGVLSMVILGGMGNIAGVLVGAVVVTMLNLMVLPTISEVMQAQFPNINQNLDPSKYQRLIFGLVLVFMMLFRPEGLVPSERRKAEMHQDDAPGSNDPAPGSLTADNLRHEGGIGGHLSDGTAAQPLSPGLAKEDNERPGSVK</sequence>
<dbReference type="InterPro" id="IPR001851">
    <property type="entry name" value="ABC_transp_permease"/>
</dbReference>
<keyword evidence="3 7" id="KW-0812">Transmembrane</keyword>
<evidence type="ECO:0000256" key="2">
    <source>
        <dbReference type="ARBA" id="ARBA00022475"/>
    </source>
</evidence>
<evidence type="ECO:0000256" key="7">
    <source>
        <dbReference type="SAM" id="Phobius"/>
    </source>
</evidence>
<evidence type="ECO:0000256" key="1">
    <source>
        <dbReference type="ARBA" id="ARBA00004651"/>
    </source>
</evidence>
<dbReference type="PANTHER" id="PTHR30482:SF10">
    <property type="entry name" value="HIGH-AFFINITY BRANCHED-CHAIN AMINO ACID TRANSPORT PROTEIN BRAE"/>
    <property type="match status" value="1"/>
</dbReference>
<dbReference type="Pfam" id="PF02653">
    <property type="entry name" value="BPD_transp_2"/>
    <property type="match status" value="1"/>
</dbReference>
<feature type="compositionally biased region" description="Basic and acidic residues" evidence="6">
    <location>
        <begin position="466"/>
        <end position="477"/>
    </location>
</feature>
<name>A0AAU6Q2D3_9DEIO</name>
<feature type="transmembrane region" description="Helical" evidence="7">
    <location>
        <begin position="72"/>
        <end position="90"/>
    </location>
</feature>
<organism evidence="8">
    <name type="scientific">Deinococcus sp. VB142</name>
    <dbReference type="NCBI Taxonomy" id="3112952"/>
    <lineage>
        <taxon>Bacteria</taxon>
        <taxon>Thermotogati</taxon>
        <taxon>Deinococcota</taxon>
        <taxon>Deinococci</taxon>
        <taxon>Deinococcales</taxon>
        <taxon>Deinococcaceae</taxon>
        <taxon>Deinococcus</taxon>
    </lineage>
</organism>
<feature type="transmembrane region" description="Helical" evidence="7">
    <location>
        <begin position="20"/>
        <end position="37"/>
    </location>
</feature>
<evidence type="ECO:0000313" key="8">
    <source>
        <dbReference type="EMBL" id="WYF44360.1"/>
    </source>
</evidence>
<evidence type="ECO:0000256" key="4">
    <source>
        <dbReference type="ARBA" id="ARBA00022989"/>
    </source>
</evidence>
<evidence type="ECO:0000256" key="6">
    <source>
        <dbReference type="SAM" id="MobiDB-lite"/>
    </source>
</evidence>
<dbReference type="PANTHER" id="PTHR30482">
    <property type="entry name" value="HIGH-AFFINITY BRANCHED-CHAIN AMINO ACID TRANSPORT SYSTEM PERMEASE"/>
    <property type="match status" value="1"/>
</dbReference>
<gene>
    <name evidence="8" type="ORF">WDJ50_13355</name>
</gene>
<feature type="transmembrane region" description="Helical" evidence="7">
    <location>
        <begin position="49"/>
        <end position="66"/>
    </location>
</feature>
<evidence type="ECO:0000256" key="5">
    <source>
        <dbReference type="ARBA" id="ARBA00023136"/>
    </source>
</evidence>
<evidence type="ECO:0000256" key="3">
    <source>
        <dbReference type="ARBA" id="ARBA00022692"/>
    </source>
</evidence>
<keyword evidence="2" id="KW-1003">Cell membrane</keyword>
<dbReference type="EMBL" id="CP149782">
    <property type="protein sequence ID" value="WYF44360.1"/>
    <property type="molecule type" value="Genomic_DNA"/>
</dbReference>
<dbReference type="AlphaFoldDB" id="A0AAU6Q2D3"/>
<dbReference type="GO" id="GO:0015658">
    <property type="term" value="F:branched-chain amino acid transmembrane transporter activity"/>
    <property type="evidence" value="ECO:0007669"/>
    <property type="project" value="InterPro"/>
</dbReference>
<feature type="transmembrane region" description="Helical" evidence="7">
    <location>
        <begin position="163"/>
        <end position="185"/>
    </location>
</feature>
<accession>A0AAU6Q2D3</accession>
<dbReference type="RefSeq" id="WP_339095574.1">
    <property type="nucleotide sequence ID" value="NZ_CP149782.1"/>
</dbReference>
<dbReference type="GO" id="GO:0005886">
    <property type="term" value="C:plasma membrane"/>
    <property type="evidence" value="ECO:0007669"/>
    <property type="project" value="UniProtKB-SubCell"/>
</dbReference>
<keyword evidence="4 7" id="KW-1133">Transmembrane helix</keyword>
<feature type="transmembrane region" description="Helical" evidence="7">
    <location>
        <begin position="250"/>
        <end position="268"/>
    </location>
</feature>
<feature type="transmembrane region" description="Helical" evidence="7">
    <location>
        <begin position="126"/>
        <end position="142"/>
    </location>
</feature>
<dbReference type="InterPro" id="IPR043428">
    <property type="entry name" value="LivM-like"/>
</dbReference>
<comment type="subcellular location">
    <subcellularLocation>
        <location evidence="1">Cell membrane</location>
        <topology evidence="1">Multi-pass membrane protein</topology>
    </subcellularLocation>
</comment>